<dbReference type="EMBL" id="CP106738">
    <property type="protein sequence ID" value="UXX82250.1"/>
    <property type="molecule type" value="Genomic_DNA"/>
</dbReference>
<evidence type="ECO:0000313" key="3">
    <source>
        <dbReference type="Proteomes" id="UP001064087"/>
    </source>
</evidence>
<name>A0ABY6DEL6_9RHOB</name>
<evidence type="ECO:0000256" key="1">
    <source>
        <dbReference type="SAM" id="Phobius"/>
    </source>
</evidence>
<reference evidence="2" key="1">
    <citation type="submission" date="2022-10" db="EMBL/GenBank/DDBJ databases">
        <title>Roseovarius pelagicus sp. nov., isolated from Arctic seawater.</title>
        <authorList>
            <person name="Hong Y.W."/>
            <person name="Hwang C.Y."/>
        </authorList>
    </citation>
    <scope>NUCLEOTIDE SEQUENCE</scope>
    <source>
        <strain evidence="2">HL-MP18</strain>
    </source>
</reference>
<keyword evidence="1" id="KW-0812">Transmembrane</keyword>
<keyword evidence="1" id="KW-1133">Transmembrane helix</keyword>
<feature type="transmembrane region" description="Helical" evidence="1">
    <location>
        <begin position="6"/>
        <end position="23"/>
    </location>
</feature>
<sequence>MDLIALGFYAMICGVLGLAGPRLGAAPMRLGIGAVVGIAAAATLPFIKAAIAG</sequence>
<dbReference type="RefSeq" id="WP_263047233.1">
    <property type="nucleotide sequence ID" value="NZ_CP106738.1"/>
</dbReference>
<keyword evidence="1" id="KW-0472">Membrane</keyword>
<feature type="transmembrane region" description="Helical" evidence="1">
    <location>
        <begin position="30"/>
        <end position="51"/>
    </location>
</feature>
<gene>
    <name evidence="2" type="ORF">N7U68_14220</name>
</gene>
<dbReference type="Proteomes" id="UP001064087">
    <property type="component" value="Chromosome"/>
</dbReference>
<evidence type="ECO:0000313" key="2">
    <source>
        <dbReference type="EMBL" id="UXX82250.1"/>
    </source>
</evidence>
<organism evidence="2 3">
    <name type="scientific">Roseovarius pelagicus</name>
    <dbReference type="NCBI Taxonomy" id="2980108"/>
    <lineage>
        <taxon>Bacteria</taxon>
        <taxon>Pseudomonadati</taxon>
        <taxon>Pseudomonadota</taxon>
        <taxon>Alphaproteobacteria</taxon>
        <taxon>Rhodobacterales</taxon>
        <taxon>Roseobacteraceae</taxon>
        <taxon>Roseovarius</taxon>
    </lineage>
</organism>
<proteinExistence type="predicted"/>
<accession>A0ABY6DEL6</accession>
<protein>
    <submittedName>
        <fullName evidence="2">Uncharacterized protein</fullName>
    </submittedName>
</protein>
<keyword evidence="3" id="KW-1185">Reference proteome</keyword>